<comment type="caution">
    <text evidence="1">The sequence shown here is derived from an EMBL/GenBank/DDBJ whole genome shotgun (WGS) entry which is preliminary data.</text>
</comment>
<gene>
    <name evidence="1" type="ORF">ACFOD7_19635</name>
</gene>
<keyword evidence="2" id="KW-1185">Reference proteome</keyword>
<organism evidence="1 2">
    <name type="scientific">Paracoccus fontiphilus</name>
    <dbReference type="NCBI Taxonomy" id="1815556"/>
    <lineage>
        <taxon>Bacteria</taxon>
        <taxon>Pseudomonadati</taxon>
        <taxon>Pseudomonadota</taxon>
        <taxon>Alphaproteobacteria</taxon>
        <taxon>Rhodobacterales</taxon>
        <taxon>Paracoccaceae</taxon>
        <taxon>Paracoccus</taxon>
    </lineage>
</organism>
<accession>A0ABV7IM78</accession>
<proteinExistence type="predicted"/>
<protein>
    <submittedName>
        <fullName evidence="1">Uncharacterized protein</fullName>
    </submittedName>
</protein>
<dbReference type="RefSeq" id="WP_207471449.1">
    <property type="nucleotide sequence ID" value="NZ_JAFNAW010000072.1"/>
</dbReference>
<reference evidence="2" key="1">
    <citation type="journal article" date="2019" name="Int. J. Syst. Evol. Microbiol.">
        <title>The Global Catalogue of Microorganisms (GCM) 10K type strain sequencing project: providing services to taxonomists for standard genome sequencing and annotation.</title>
        <authorList>
            <consortium name="The Broad Institute Genomics Platform"/>
            <consortium name="The Broad Institute Genome Sequencing Center for Infectious Disease"/>
            <person name="Wu L."/>
            <person name="Ma J."/>
        </authorList>
    </citation>
    <scope>NUCLEOTIDE SEQUENCE [LARGE SCALE GENOMIC DNA]</scope>
    <source>
        <strain evidence="2">KCTC 52239</strain>
    </source>
</reference>
<sequence length="101" mass="11738">MRIVRQVKTFFLQQLTFSLPYHLTHIEQTEGTLSYRLMTYGILKTNMLSAGATVMLCRANLSSIDLSQQDKADMLWKIDCQIAELNKMRNELVQLTRKKRG</sequence>
<dbReference type="EMBL" id="JBHRTE010000097">
    <property type="protein sequence ID" value="MFC3170255.1"/>
    <property type="molecule type" value="Genomic_DNA"/>
</dbReference>
<name>A0ABV7IM78_9RHOB</name>
<evidence type="ECO:0000313" key="1">
    <source>
        <dbReference type="EMBL" id="MFC3170255.1"/>
    </source>
</evidence>
<evidence type="ECO:0000313" key="2">
    <source>
        <dbReference type="Proteomes" id="UP001595557"/>
    </source>
</evidence>
<dbReference type="Proteomes" id="UP001595557">
    <property type="component" value="Unassembled WGS sequence"/>
</dbReference>